<proteinExistence type="predicted"/>
<dbReference type="EMBL" id="CP002207">
    <property type="protein sequence ID" value="ADP33076.1"/>
    <property type="molecule type" value="Genomic_DNA"/>
</dbReference>
<protein>
    <submittedName>
        <fullName evidence="3">Lipoprotein</fullName>
    </submittedName>
</protein>
<evidence type="ECO:0000256" key="1">
    <source>
        <dbReference type="SAM" id="SignalP"/>
    </source>
</evidence>
<feature type="domain" description="YqgU-like 6-bladed beta-propeller" evidence="2">
    <location>
        <begin position="76"/>
        <end position="326"/>
    </location>
</feature>
<accession>A0ABM5LYS1</accession>
<feature type="signal peptide" evidence="1">
    <location>
        <begin position="1"/>
        <end position="18"/>
    </location>
</feature>
<name>A0ABM5LYS1_BACA1</name>
<sequence length="351" mass="40418">MRFVYFILLSALMFSLSACEPSHQQQKQASASDKTEKDIIPLKNGKADEVEGWLNDHTILYTASDPTNSELFAYDLFKGKAQKLYETEGQMVDVQINENRHMILLQITHSQRTAIVLLDQNGKKLYDKNYETYELEAAWNQYNPYQIMVTVFTQDWDFDTYVVDAKKGHSKESPIQVPFIHWTSADTFEYIKNGKNNDTGPLYTYDLNTKREKKQLDDVLAIDSFQNMRLAVKSASDENGTFIFQWPGADSSVTYELPLQTKYSSLSPMEYDYDESGRLFYTFTQSGGAYKLIEVDLESKKKRDILDSAEMEPIQISPNGQFALYGYQFDRIISLKTHKVEPIITENVKGD</sequence>
<organism evidence="3 4">
    <name type="scientific">Bacillus atrophaeus (strain 1942)</name>
    <dbReference type="NCBI Taxonomy" id="720555"/>
    <lineage>
        <taxon>Bacteria</taxon>
        <taxon>Bacillati</taxon>
        <taxon>Bacillota</taxon>
        <taxon>Bacilli</taxon>
        <taxon>Bacillales</taxon>
        <taxon>Bacillaceae</taxon>
        <taxon>Bacillus</taxon>
    </lineage>
</organism>
<gene>
    <name evidence="3" type="ordered locus">BATR1942_10725</name>
</gene>
<dbReference type="Proteomes" id="UP000006867">
    <property type="component" value="Chromosome"/>
</dbReference>
<evidence type="ECO:0000259" key="2">
    <source>
        <dbReference type="Pfam" id="PF21101"/>
    </source>
</evidence>
<dbReference type="SUPFAM" id="SSF82171">
    <property type="entry name" value="DPP6 N-terminal domain-like"/>
    <property type="match status" value="1"/>
</dbReference>
<evidence type="ECO:0000313" key="3">
    <source>
        <dbReference type="EMBL" id="ADP33076.1"/>
    </source>
</evidence>
<dbReference type="PROSITE" id="PS51257">
    <property type="entry name" value="PROKAR_LIPOPROTEIN"/>
    <property type="match status" value="1"/>
</dbReference>
<dbReference type="InterPro" id="IPR048421">
    <property type="entry name" value="YqgU_beta-prop"/>
</dbReference>
<reference evidence="3 4" key="1">
    <citation type="journal article" date="2011" name="Front. Microbiol.">
        <title>Genomic signatures of strain selection and enhancement in Bacillus atrophaeus var. globigii, a historical biowarfare simulant.</title>
        <authorList>
            <person name="Gibbons H.S."/>
            <person name="Broomall S.M."/>
            <person name="McNew L.A."/>
            <person name="Daligault H."/>
            <person name="Chapman C."/>
            <person name="Bruce D."/>
            <person name="Karavis M."/>
            <person name="Krepps M."/>
            <person name="McGregor P.A."/>
            <person name="Hong C."/>
            <person name="Park K.H."/>
            <person name="Akmal A."/>
            <person name="Feldman A."/>
            <person name="Lin J.S."/>
            <person name="Chang W.E."/>
            <person name="Higgs B.W."/>
            <person name="Demirev P."/>
            <person name="Lindquist J."/>
            <person name="Liem A."/>
            <person name="Fochler E."/>
            <person name="Read T.D."/>
            <person name="Tapia R."/>
            <person name="Johnson S."/>
            <person name="Bishop-Lilly K.A."/>
            <person name="Detter C."/>
            <person name="Han C."/>
            <person name="Sozhamannan S."/>
            <person name="Rosenzweig C.N."/>
            <person name="Skowronski E.W."/>
        </authorList>
    </citation>
    <scope>NUCLEOTIDE SEQUENCE [LARGE SCALE GENOMIC DNA]</scope>
    <source>
        <strain evidence="3 4">1942</strain>
    </source>
</reference>
<feature type="chain" id="PRO_5047162073" evidence="1">
    <location>
        <begin position="19"/>
        <end position="351"/>
    </location>
</feature>
<keyword evidence="1" id="KW-0732">Signal</keyword>
<dbReference type="Pfam" id="PF21101">
    <property type="entry name" value="YqgU"/>
    <property type="match status" value="1"/>
</dbReference>
<dbReference type="RefSeq" id="WP_003325415.1">
    <property type="nucleotide sequence ID" value="NC_014639.1"/>
</dbReference>
<keyword evidence="4" id="KW-1185">Reference proteome</keyword>
<evidence type="ECO:0000313" key="4">
    <source>
        <dbReference type="Proteomes" id="UP000006867"/>
    </source>
</evidence>
<keyword evidence="3" id="KW-0449">Lipoprotein</keyword>